<proteinExistence type="predicted"/>
<feature type="compositionally biased region" description="Polar residues" evidence="1">
    <location>
        <begin position="494"/>
        <end position="514"/>
    </location>
</feature>
<feature type="compositionally biased region" description="Low complexity" evidence="1">
    <location>
        <begin position="437"/>
        <end position="454"/>
    </location>
</feature>
<dbReference type="Pfam" id="PF08045">
    <property type="entry name" value="CDC14"/>
    <property type="match status" value="1"/>
</dbReference>
<reference evidence="2 3" key="1">
    <citation type="journal article" date="2020" name="ISME J.">
        <title>Uncovering the hidden diversity of litter-decomposition mechanisms in mushroom-forming fungi.</title>
        <authorList>
            <person name="Floudas D."/>
            <person name="Bentzer J."/>
            <person name="Ahren D."/>
            <person name="Johansson T."/>
            <person name="Persson P."/>
            <person name="Tunlid A."/>
        </authorList>
    </citation>
    <scope>NUCLEOTIDE SEQUENCE [LARGE SCALE GENOMIC DNA]</scope>
    <source>
        <strain evidence="2 3">CBS 101986</strain>
    </source>
</reference>
<sequence length="594" mass="63313">MAIDSVINSMRTSLQEALDDMASPRVSSNGKLKALQMIERHLAEACFNEANDFEAKDCFVALQHTFECNVASRLLPWISMTSTKLDNLSSKSVTDNDQSQEVGLLSSSLALSLSLIQGTVLTHPPTKHYLGRRSALEVLLDLLLTSRHLAPLSEKTDSSSKTSKETTHLTSIVLDTLLCILVDSSSALRVFEAAHGVQAIVKILKRAGTPREVRMKCLEFIYFYLLDETPSNSALTFTPATPASATAPTTPNSVPTAPTTSTALAPATPIRPPKPYFAATGNPLRPTSRYGSSTFSFSGSNKTLSVSISSASLSPSSSLPSSRSSSGSSNQSFCSTSSNASSGTDLSSVPASPVKESFSSSSSQPQPNGQQHLPAPPRSPIKRVATPANIHVRPNADAPTSKGPFSSAARYPQMKSMMLLRREVEYEPESPKKAPESSGTSTANSNSNISASTSRPATPLNRHKRSLSSLSSSSSSSAIGPTSSATRKTHTRSRSQITLSEATADASKSPTSPGSVPMPHDAMEKIRALQQEQYGQRQQKEKEKAEAEGGRKEKDASLSLWKTTEEKKELLGTMLGNVDALVEGVRKAGVWGLA</sequence>
<dbReference type="EMBL" id="JAACJJ010000028">
    <property type="protein sequence ID" value="KAF5322110.1"/>
    <property type="molecule type" value="Genomic_DNA"/>
</dbReference>
<feature type="compositionally biased region" description="Low complexity" evidence="1">
    <location>
        <begin position="467"/>
        <end position="477"/>
    </location>
</feature>
<dbReference type="PANTHER" id="PTHR34065">
    <property type="entry name" value="CELL DIVISION CONTROL PROTEIN 14"/>
    <property type="match status" value="1"/>
</dbReference>
<evidence type="ECO:0000313" key="3">
    <source>
        <dbReference type="Proteomes" id="UP000567179"/>
    </source>
</evidence>
<feature type="region of interest" description="Disordered" evidence="1">
    <location>
        <begin position="242"/>
        <end position="283"/>
    </location>
</feature>
<accession>A0A8H5BF50</accession>
<dbReference type="OrthoDB" id="5357220at2759"/>
<organism evidence="2 3">
    <name type="scientific">Psilocybe cf. subviscida</name>
    <dbReference type="NCBI Taxonomy" id="2480587"/>
    <lineage>
        <taxon>Eukaryota</taxon>
        <taxon>Fungi</taxon>
        <taxon>Dikarya</taxon>
        <taxon>Basidiomycota</taxon>
        <taxon>Agaricomycotina</taxon>
        <taxon>Agaricomycetes</taxon>
        <taxon>Agaricomycetidae</taxon>
        <taxon>Agaricales</taxon>
        <taxon>Agaricineae</taxon>
        <taxon>Strophariaceae</taxon>
        <taxon>Psilocybe</taxon>
    </lineage>
</organism>
<evidence type="ECO:0000313" key="2">
    <source>
        <dbReference type="EMBL" id="KAF5322110.1"/>
    </source>
</evidence>
<evidence type="ECO:0008006" key="4">
    <source>
        <dbReference type="Google" id="ProtNLM"/>
    </source>
</evidence>
<feature type="region of interest" description="Disordered" evidence="1">
    <location>
        <begin position="392"/>
        <end position="411"/>
    </location>
</feature>
<protein>
    <recommendedName>
        <fullName evidence="4">Cell division control protein 14</fullName>
    </recommendedName>
</protein>
<feature type="compositionally biased region" description="Basic and acidic residues" evidence="1">
    <location>
        <begin position="538"/>
        <end position="556"/>
    </location>
</feature>
<comment type="caution">
    <text evidence="2">The sequence shown here is derived from an EMBL/GenBank/DDBJ whole genome shotgun (WGS) entry which is preliminary data.</text>
</comment>
<name>A0A8H5BF50_9AGAR</name>
<gene>
    <name evidence="2" type="ORF">D9619_000719</name>
</gene>
<feature type="region of interest" description="Disordered" evidence="1">
    <location>
        <begin position="425"/>
        <end position="560"/>
    </location>
</feature>
<feature type="compositionally biased region" description="Low complexity" evidence="1">
    <location>
        <begin position="311"/>
        <end position="371"/>
    </location>
</feature>
<dbReference type="PANTHER" id="PTHR34065:SF1">
    <property type="entry name" value="CELL DIVISION CONTROL PROTEIN 14"/>
    <property type="match status" value="1"/>
</dbReference>
<dbReference type="AlphaFoldDB" id="A0A8H5BF50"/>
<feature type="compositionally biased region" description="Low complexity" evidence="1">
    <location>
        <begin position="242"/>
        <end position="268"/>
    </location>
</feature>
<evidence type="ECO:0000256" key="1">
    <source>
        <dbReference type="SAM" id="MobiDB-lite"/>
    </source>
</evidence>
<dbReference type="Proteomes" id="UP000567179">
    <property type="component" value="Unassembled WGS sequence"/>
</dbReference>
<feature type="compositionally biased region" description="Basic and acidic residues" evidence="1">
    <location>
        <begin position="425"/>
        <end position="435"/>
    </location>
</feature>
<feature type="region of interest" description="Disordered" evidence="1">
    <location>
        <begin position="311"/>
        <end position="382"/>
    </location>
</feature>
<dbReference type="InterPro" id="IPR012535">
    <property type="entry name" value="Cell_div_Cdc14"/>
</dbReference>
<keyword evidence="3" id="KW-1185">Reference proteome</keyword>